<evidence type="ECO:0000313" key="3">
    <source>
        <dbReference type="EMBL" id="KAK8169606.1"/>
    </source>
</evidence>
<name>A0ABR1XWG6_9PEZI</name>
<reference evidence="3 4" key="1">
    <citation type="journal article" date="2022" name="G3 (Bethesda)">
        <title>Enemy or ally: a genomic approach to elucidate the lifestyle of Phyllosticta citrichinaensis.</title>
        <authorList>
            <person name="Buijs V.A."/>
            <person name="Groenewald J.Z."/>
            <person name="Haridas S."/>
            <person name="LaButti K.M."/>
            <person name="Lipzen A."/>
            <person name="Martin F.M."/>
            <person name="Barry K."/>
            <person name="Grigoriev I.V."/>
            <person name="Crous P.W."/>
            <person name="Seidl M.F."/>
        </authorList>
    </citation>
    <scope>NUCLEOTIDE SEQUENCE [LARGE SCALE GENOMIC DNA]</scope>
    <source>
        <strain evidence="3 4">CBS 129764</strain>
    </source>
</reference>
<gene>
    <name evidence="3" type="ORF">IWX90DRAFT_183663</name>
</gene>
<accession>A0ABR1XWG6</accession>
<keyword evidence="1" id="KW-0472">Membrane</keyword>
<keyword evidence="1" id="KW-0812">Transmembrane</keyword>
<feature type="transmembrane region" description="Helical" evidence="1">
    <location>
        <begin position="41"/>
        <end position="64"/>
    </location>
</feature>
<feature type="signal peptide" evidence="2">
    <location>
        <begin position="1"/>
        <end position="17"/>
    </location>
</feature>
<feature type="transmembrane region" description="Helical" evidence="1">
    <location>
        <begin position="129"/>
        <end position="148"/>
    </location>
</feature>
<keyword evidence="2" id="KW-0732">Signal</keyword>
<dbReference type="Proteomes" id="UP001456524">
    <property type="component" value="Unassembled WGS sequence"/>
</dbReference>
<comment type="caution">
    <text evidence="3">The sequence shown here is derived from an EMBL/GenBank/DDBJ whole genome shotgun (WGS) entry which is preliminary data.</text>
</comment>
<dbReference type="EMBL" id="JBBWUH010000004">
    <property type="protein sequence ID" value="KAK8169606.1"/>
    <property type="molecule type" value="Genomic_DNA"/>
</dbReference>
<feature type="transmembrane region" description="Helical" evidence="1">
    <location>
        <begin position="71"/>
        <end position="92"/>
    </location>
</feature>
<evidence type="ECO:0000256" key="1">
    <source>
        <dbReference type="SAM" id="Phobius"/>
    </source>
</evidence>
<keyword evidence="4" id="KW-1185">Reference proteome</keyword>
<keyword evidence="1" id="KW-1133">Transmembrane helix</keyword>
<feature type="transmembrane region" description="Helical" evidence="1">
    <location>
        <begin position="98"/>
        <end position="122"/>
    </location>
</feature>
<evidence type="ECO:0000313" key="4">
    <source>
        <dbReference type="Proteomes" id="UP001456524"/>
    </source>
</evidence>
<proteinExistence type="predicted"/>
<protein>
    <submittedName>
        <fullName evidence="3">Uncharacterized protein</fullName>
    </submittedName>
</protein>
<sequence length="155" mass="14752">MRILLTVVALLALGAVARHVAVAAARVAGLTTGSTKGTTTAVAATVSATVSAGTGAVAAALRAVAGNVSDLAALVALLAAANAGSTALRTLAGKMSNLAATVARLLGLGLAALSAQVTLLTAVVASRGALGGAVASLVADITAFYRLALTHTGLL</sequence>
<feature type="chain" id="PRO_5045363328" evidence="2">
    <location>
        <begin position="18"/>
        <end position="155"/>
    </location>
</feature>
<evidence type="ECO:0000256" key="2">
    <source>
        <dbReference type="SAM" id="SignalP"/>
    </source>
</evidence>
<organism evidence="3 4">
    <name type="scientific">Phyllosticta citrichinensis</name>
    <dbReference type="NCBI Taxonomy" id="1130410"/>
    <lineage>
        <taxon>Eukaryota</taxon>
        <taxon>Fungi</taxon>
        <taxon>Dikarya</taxon>
        <taxon>Ascomycota</taxon>
        <taxon>Pezizomycotina</taxon>
        <taxon>Dothideomycetes</taxon>
        <taxon>Dothideomycetes incertae sedis</taxon>
        <taxon>Botryosphaeriales</taxon>
        <taxon>Phyllostictaceae</taxon>
        <taxon>Phyllosticta</taxon>
    </lineage>
</organism>